<name>A0A2V2MYN1_9EURY</name>
<feature type="active site" evidence="1">
    <location>
        <position position="20"/>
    </location>
</feature>
<dbReference type="InterPro" id="IPR001792">
    <property type="entry name" value="Acylphosphatase-like_dom"/>
</dbReference>
<dbReference type="GO" id="GO:0003998">
    <property type="term" value="F:acylphosphatase activity"/>
    <property type="evidence" value="ECO:0007669"/>
    <property type="project" value="UniProtKB-EC"/>
</dbReference>
<dbReference type="PANTHER" id="PTHR47268">
    <property type="entry name" value="ACYLPHOSPHATASE"/>
    <property type="match status" value="1"/>
</dbReference>
<keyword evidence="1 4" id="KW-0378">Hydrolase</keyword>
<dbReference type="InterPro" id="IPR020456">
    <property type="entry name" value="Acylphosphatase"/>
</dbReference>
<sequence>MAIKRSRVIAEGRVQGVGYRMFVRDLAAMYHLNGWVKNCTDGTVEVVIEGEEESVNEMIEAMYARDSYVIRVDRLITKKETPIGDTGFEIRR</sequence>
<dbReference type="EC" id="3.6.1.7" evidence="1"/>
<dbReference type="PROSITE" id="PS00151">
    <property type="entry name" value="ACYLPHOSPHATASE_2"/>
    <property type="match status" value="1"/>
</dbReference>
<evidence type="ECO:0000259" key="3">
    <source>
        <dbReference type="PROSITE" id="PS51160"/>
    </source>
</evidence>
<dbReference type="SUPFAM" id="SSF54975">
    <property type="entry name" value="Acylphosphatase/BLUF domain-like"/>
    <property type="match status" value="1"/>
</dbReference>
<dbReference type="RefSeq" id="WP_109967898.1">
    <property type="nucleotide sequence ID" value="NZ_CP176093.1"/>
</dbReference>
<proteinExistence type="inferred from homology"/>
<dbReference type="PROSITE" id="PS51160">
    <property type="entry name" value="ACYLPHOSPHATASE_3"/>
    <property type="match status" value="1"/>
</dbReference>
<keyword evidence="5" id="KW-1185">Reference proteome</keyword>
<dbReference type="InterPro" id="IPR036046">
    <property type="entry name" value="Acylphosphatase-like_dom_sf"/>
</dbReference>
<dbReference type="AlphaFoldDB" id="A0A2V2MYN1"/>
<feature type="domain" description="Acylphosphatase-like" evidence="3">
    <location>
        <begin position="5"/>
        <end position="92"/>
    </location>
</feature>
<dbReference type="Gene3D" id="3.30.70.100">
    <property type="match status" value="1"/>
</dbReference>
<dbReference type="GeneID" id="97549973"/>
<reference evidence="4 5" key="1">
    <citation type="submission" date="2018-05" db="EMBL/GenBank/DDBJ databases">
        <title>Draft genome of Methanospirillum lacunae Ki8-1.</title>
        <authorList>
            <person name="Dueholm M.S."/>
            <person name="Nielsen P.H."/>
            <person name="Bakmann L.F."/>
            <person name="Otzen D.E."/>
        </authorList>
    </citation>
    <scope>NUCLEOTIDE SEQUENCE [LARGE SCALE GENOMIC DNA]</scope>
    <source>
        <strain evidence="4 5">Ki8-1</strain>
    </source>
</reference>
<comment type="similarity">
    <text evidence="2">Belongs to the acylphosphatase family.</text>
</comment>
<dbReference type="OrthoDB" id="6643at2157"/>
<feature type="active site" evidence="1">
    <location>
        <position position="38"/>
    </location>
</feature>
<dbReference type="EMBL" id="QGMY01000003">
    <property type="protein sequence ID" value="PWR73244.1"/>
    <property type="molecule type" value="Genomic_DNA"/>
</dbReference>
<organism evidence="4 5">
    <name type="scientific">Methanospirillum lacunae</name>
    <dbReference type="NCBI Taxonomy" id="668570"/>
    <lineage>
        <taxon>Archaea</taxon>
        <taxon>Methanobacteriati</taxon>
        <taxon>Methanobacteriota</taxon>
        <taxon>Stenosarchaea group</taxon>
        <taxon>Methanomicrobia</taxon>
        <taxon>Methanomicrobiales</taxon>
        <taxon>Methanospirillaceae</taxon>
        <taxon>Methanospirillum</taxon>
    </lineage>
</organism>
<dbReference type="PANTHER" id="PTHR47268:SF4">
    <property type="entry name" value="ACYLPHOSPHATASE"/>
    <property type="match status" value="1"/>
</dbReference>
<dbReference type="Proteomes" id="UP000245657">
    <property type="component" value="Unassembled WGS sequence"/>
</dbReference>
<comment type="catalytic activity">
    <reaction evidence="1">
        <text>an acyl phosphate + H2O = a carboxylate + phosphate + H(+)</text>
        <dbReference type="Rhea" id="RHEA:14965"/>
        <dbReference type="ChEBI" id="CHEBI:15377"/>
        <dbReference type="ChEBI" id="CHEBI:15378"/>
        <dbReference type="ChEBI" id="CHEBI:29067"/>
        <dbReference type="ChEBI" id="CHEBI:43474"/>
        <dbReference type="ChEBI" id="CHEBI:59918"/>
        <dbReference type="EC" id="3.6.1.7"/>
    </reaction>
</comment>
<evidence type="ECO:0000313" key="4">
    <source>
        <dbReference type="EMBL" id="PWR73244.1"/>
    </source>
</evidence>
<dbReference type="InterPro" id="IPR017968">
    <property type="entry name" value="Acylphosphatase_CS"/>
</dbReference>
<protein>
    <recommendedName>
        <fullName evidence="1">acylphosphatase</fullName>
        <ecNumber evidence="1">3.6.1.7</ecNumber>
    </recommendedName>
</protein>
<comment type="caution">
    <text evidence="4">The sequence shown here is derived from an EMBL/GenBank/DDBJ whole genome shotgun (WGS) entry which is preliminary data.</text>
</comment>
<evidence type="ECO:0000256" key="1">
    <source>
        <dbReference type="PROSITE-ProRule" id="PRU00520"/>
    </source>
</evidence>
<evidence type="ECO:0000313" key="5">
    <source>
        <dbReference type="Proteomes" id="UP000245657"/>
    </source>
</evidence>
<accession>A0A2V2MYN1</accession>
<dbReference type="Pfam" id="PF00708">
    <property type="entry name" value="Acylphosphatase"/>
    <property type="match status" value="1"/>
</dbReference>
<gene>
    <name evidence="4" type="ORF">DK846_05320</name>
</gene>
<evidence type="ECO:0000256" key="2">
    <source>
        <dbReference type="RuleBase" id="RU004168"/>
    </source>
</evidence>